<keyword evidence="2" id="KW-1185">Reference proteome</keyword>
<reference evidence="1 2" key="1">
    <citation type="submission" date="2023-01" db="EMBL/GenBank/DDBJ databases">
        <title>Analysis of 21 Apiospora genomes using comparative genomics revels a genus with tremendous synthesis potential of carbohydrate active enzymes and secondary metabolites.</title>
        <authorList>
            <person name="Sorensen T."/>
        </authorList>
    </citation>
    <scope>NUCLEOTIDE SEQUENCE [LARGE SCALE GENOMIC DNA]</scope>
    <source>
        <strain evidence="1 2">CBS 117206</strain>
    </source>
</reference>
<dbReference type="AlphaFoldDB" id="A0AAW0R0Z8"/>
<evidence type="ECO:0000313" key="2">
    <source>
        <dbReference type="Proteomes" id="UP001392437"/>
    </source>
</evidence>
<sequence length="252" mass="28523">MAQCIAVSDQDTRWNIGMPLLLGGPPPTYRAAGRVVTVGKGQLTDPAAQWMCDLPEEHEKNKKAAIEDIVQRVAVQVGATHVWIRSRVHNYGYVYDKYGNRVPIVDESGKFVEWKMIRKDNHITAAFGTSTTHVNVHGHIYVTTDVTGSPTGFMDVGSRKYVCNGDVRILELWKQTERRPQHSGRDANVDRPEWQDEVLMDHYCPCPHADVRPGDDHYCPCPHVQAVGLDHWCPNNPCPHDQYVLMRREAAF</sequence>
<comment type="caution">
    <text evidence="1">The sequence shown here is derived from an EMBL/GenBank/DDBJ whole genome shotgun (WGS) entry which is preliminary data.</text>
</comment>
<gene>
    <name evidence="1" type="ORF">PG999_005061</name>
</gene>
<dbReference type="EMBL" id="JAQQWP010000004">
    <property type="protein sequence ID" value="KAK8120941.1"/>
    <property type="molecule type" value="Genomic_DNA"/>
</dbReference>
<evidence type="ECO:0000313" key="1">
    <source>
        <dbReference type="EMBL" id="KAK8120941.1"/>
    </source>
</evidence>
<dbReference type="Proteomes" id="UP001392437">
    <property type="component" value="Unassembled WGS sequence"/>
</dbReference>
<proteinExistence type="predicted"/>
<name>A0AAW0R0Z8_9PEZI</name>
<organism evidence="1 2">
    <name type="scientific">Apiospora kogelbergensis</name>
    <dbReference type="NCBI Taxonomy" id="1337665"/>
    <lineage>
        <taxon>Eukaryota</taxon>
        <taxon>Fungi</taxon>
        <taxon>Dikarya</taxon>
        <taxon>Ascomycota</taxon>
        <taxon>Pezizomycotina</taxon>
        <taxon>Sordariomycetes</taxon>
        <taxon>Xylariomycetidae</taxon>
        <taxon>Amphisphaeriales</taxon>
        <taxon>Apiosporaceae</taxon>
        <taxon>Apiospora</taxon>
    </lineage>
</organism>
<protein>
    <submittedName>
        <fullName evidence="1">Uncharacterized protein</fullName>
    </submittedName>
</protein>
<accession>A0AAW0R0Z8</accession>